<reference evidence="1 2" key="1">
    <citation type="journal article" date="2018" name="Sci. Data">
        <title>The draft genome sequence of cork oak.</title>
        <authorList>
            <person name="Ramos A.M."/>
            <person name="Usie A."/>
            <person name="Barbosa P."/>
            <person name="Barros P.M."/>
            <person name="Capote T."/>
            <person name="Chaves I."/>
            <person name="Simoes F."/>
            <person name="Abreu I."/>
            <person name="Carrasquinho I."/>
            <person name="Faro C."/>
            <person name="Guimaraes J.B."/>
            <person name="Mendonca D."/>
            <person name="Nobrega F."/>
            <person name="Rodrigues L."/>
            <person name="Saibo N.J.M."/>
            <person name="Varela M.C."/>
            <person name="Egas C."/>
            <person name="Matos J."/>
            <person name="Miguel C.M."/>
            <person name="Oliveira M.M."/>
            <person name="Ricardo C.P."/>
            <person name="Goncalves S."/>
        </authorList>
    </citation>
    <scope>NUCLEOTIDE SEQUENCE [LARGE SCALE GENOMIC DNA]</scope>
    <source>
        <strain evidence="2">cv. HL8</strain>
    </source>
</reference>
<keyword evidence="2" id="KW-1185">Reference proteome</keyword>
<sequence length="114" mass="13197">MAIRDKIKDGKNGNPADDSYYHYKIFDLMVQIITVWKYKWGSEPRSHLQLYSTGIFHKPLKTPMVKSQKGQIGITLNSPWVLPYQSNADTDAASRALAFAYDWYKIGYTTKQQF</sequence>
<dbReference type="AlphaFoldDB" id="A0AAW0LCV3"/>
<proteinExistence type="predicted"/>
<evidence type="ECO:0000313" key="2">
    <source>
        <dbReference type="Proteomes" id="UP000237347"/>
    </source>
</evidence>
<dbReference type="Gene3D" id="3.20.20.80">
    <property type="entry name" value="Glycosidases"/>
    <property type="match status" value="1"/>
</dbReference>
<dbReference type="SUPFAM" id="SSF51445">
    <property type="entry name" value="(Trans)glycosidases"/>
    <property type="match status" value="1"/>
</dbReference>
<dbReference type="InterPro" id="IPR017853">
    <property type="entry name" value="GH"/>
</dbReference>
<protein>
    <submittedName>
        <fullName evidence="1">Beta-glucosidase 14</fullName>
    </submittedName>
</protein>
<name>A0AAW0LCV3_QUESU</name>
<evidence type="ECO:0000313" key="1">
    <source>
        <dbReference type="EMBL" id="KAK7849543.1"/>
    </source>
</evidence>
<gene>
    <name evidence="1" type="primary">BGLU14</name>
    <name evidence="1" type="ORF">CFP56_002771</name>
</gene>
<dbReference type="EMBL" id="PKMF04000112">
    <property type="protein sequence ID" value="KAK7849543.1"/>
    <property type="molecule type" value="Genomic_DNA"/>
</dbReference>
<organism evidence="1 2">
    <name type="scientific">Quercus suber</name>
    <name type="common">Cork oak</name>
    <dbReference type="NCBI Taxonomy" id="58331"/>
    <lineage>
        <taxon>Eukaryota</taxon>
        <taxon>Viridiplantae</taxon>
        <taxon>Streptophyta</taxon>
        <taxon>Embryophyta</taxon>
        <taxon>Tracheophyta</taxon>
        <taxon>Spermatophyta</taxon>
        <taxon>Magnoliopsida</taxon>
        <taxon>eudicotyledons</taxon>
        <taxon>Gunneridae</taxon>
        <taxon>Pentapetalae</taxon>
        <taxon>rosids</taxon>
        <taxon>fabids</taxon>
        <taxon>Fagales</taxon>
        <taxon>Fagaceae</taxon>
        <taxon>Quercus</taxon>
    </lineage>
</organism>
<accession>A0AAW0LCV3</accession>
<comment type="caution">
    <text evidence="1">The sequence shown here is derived from an EMBL/GenBank/DDBJ whole genome shotgun (WGS) entry which is preliminary data.</text>
</comment>
<dbReference type="Proteomes" id="UP000237347">
    <property type="component" value="Unassembled WGS sequence"/>
</dbReference>